<organism evidence="2 3">
    <name type="scientific">Massilia frigida</name>
    <dbReference type="NCBI Taxonomy" id="2609281"/>
    <lineage>
        <taxon>Bacteria</taxon>
        <taxon>Pseudomonadati</taxon>
        <taxon>Pseudomonadota</taxon>
        <taxon>Betaproteobacteria</taxon>
        <taxon>Burkholderiales</taxon>
        <taxon>Oxalobacteraceae</taxon>
        <taxon>Telluria group</taxon>
        <taxon>Massilia</taxon>
    </lineage>
</organism>
<name>A0ABX0N8M1_9BURK</name>
<gene>
    <name evidence="2" type="ORF">F2P44_02265</name>
</gene>
<dbReference type="InterPro" id="IPR010982">
    <property type="entry name" value="Lambda_DNA-bd_dom_sf"/>
</dbReference>
<evidence type="ECO:0000259" key="1">
    <source>
        <dbReference type="PROSITE" id="PS50943"/>
    </source>
</evidence>
<dbReference type="Proteomes" id="UP000621455">
    <property type="component" value="Unassembled WGS sequence"/>
</dbReference>
<comment type="caution">
    <text evidence="2">The sequence shown here is derived from an EMBL/GenBank/DDBJ whole genome shotgun (WGS) entry which is preliminary data.</text>
</comment>
<dbReference type="CDD" id="cd00093">
    <property type="entry name" value="HTH_XRE"/>
    <property type="match status" value="1"/>
</dbReference>
<evidence type="ECO:0000313" key="2">
    <source>
        <dbReference type="EMBL" id="NHZ78125.1"/>
    </source>
</evidence>
<reference evidence="2 3" key="1">
    <citation type="submission" date="2019-10" db="EMBL/GenBank/DDBJ databases">
        <title>Taxonomy of Antarctic Massilia spp.: description of Massilia rubra sp. nov., Massilia aquatica sp. nov., Massilia mucilaginosa sp. nov., Massilia frigida sp. nov. isolated from streams, lakes and regoliths.</title>
        <authorList>
            <person name="Holochova P."/>
            <person name="Sedlacek I."/>
            <person name="Kralova S."/>
            <person name="Maslanova I."/>
            <person name="Busse H.-J."/>
            <person name="Stankova E."/>
            <person name="Vrbovska V."/>
            <person name="Kovarovic V."/>
            <person name="Bartak M."/>
            <person name="Svec P."/>
            <person name="Pantucek R."/>
        </authorList>
    </citation>
    <scope>NUCLEOTIDE SEQUENCE [LARGE SCALE GENOMIC DNA]</scope>
    <source>
        <strain evidence="2 3">CCM 8695</strain>
    </source>
</reference>
<keyword evidence="3" id="KW-1185">Reference proteome</keyword>
<evidence type="ECO:0000313" key="3">
    <source>
        <dbReference type="Proteomes" id="UP000621455"/>
    </source>
</evidence>
<dbReference type="SUPFAM" id="SSF47413">
    <property type="entry name" value="lambda repressor-like DNA-binding domains"/>
    <property type="match status" value="1"/>
</dbReference>
<sequence length="101" mass="11047">MEATLGENLRSLRLSRNIDQKTVAERAGVSLKALKNLEGGHGSTLKTLVSVLRAYGREEWLGSVAPVATINPLTVVRGPELRQRARPKILKLPPNSVRHTS</sequence>
<protein>
    <submittedName>
        <fullName evidence="2">Helix-turn-helix domain-containing protein</fullName>
    </submittedName>
</protein>
<dbReference type="InterPro" id="IPR001387">
    <property type="entry name" value="Cro/C1-type_HTH"/>
</dbReference>
<dbReference type="EMBL" id="WHJG01000001">
    <property type="protein sequence ID" value="NHZ78125.1"/>
    <property type="molecule type" value="Genomic_DNA"/>
</dbReference>
<feature type="domain" description="HTH cro/C1-type" evidence="1">
    <location>
        <begin position="9"/>
        <end position="61"/>
    </location>
</feature>
<dbReference type="Pfam" id="PF01381">
    <property type="entry name" value="HTH_3"/>
    <property type="match status" value="1"/>
</dbReference>
<dbReference type="Gene3D" id="1.10.260.40">
    <property type="entry name" value="lambda repressor-like DNA-binding domains"/>
    <property type="match status" value="1"/>
</dbReference>
<dbReference type="RefSeq" id="WP_167084692.1">
    <property type="nucleotide sequence ID" value="NZ_WHJG01000001.1"/>
</dbReference>
<dbReference type="PROSITE" id="PS50943">
    <property type="entry name" value="HTH_CROC1"/>
    <property type="match status" value="1"/>
</dbReference>
<proteinExistence type="predicted"/>
<accession>A0ABX0N8M1</accession>
<dbReference type="SMART" id="SM00530">
    <property type="entry name" value="HTH_XRE"/>
    <property type="match status" value="1"/>
</dbReference>